<reference evidence="1" key="2">
    <citation type="submission" date="2021-10" db="EMBL/GenBank/DDBJ databases">
        <title>Phylogenomics reveals ancestral predisposition of the termite-cultivated fungus Termitomyces towards a domesticated lifestyle.</title>
        <authorList>
            <person name="Auxier B."/>
            <person name="Grum-Grzhimaylo A."/>
            <person name="Cardenas M.E."/>
            <person name="Lodge J.D."/>
            <person name="Laessoe T."/>
            <person name="Pedersen O."/>
            <person name="Smith M.E."/>
            <person name="Kuyper T.W."/>
            <person name="Franco-Molano E.A."/>
            <person name="Baroni T.J."/>
            <person name="Aanen D.K."/>
        </authorList>
    </citation>
    <scope>NUCLEOTIDE SEQUENCE</scope>
    <source>
        <strain evidence="1">D49</strain>
    </source>
</reference>
<comment type="caution">
    <text evidence="1">The sequence shown here is derived from an EMBL/GenBank/DDBJ whole genome shotgun (WGS) entry which is preliminary data.</text>
</comment>
<proteinExistence type="predicted"/>
<evidence type="ECO:0008006" key="3">
    <source>
        <dbReference type="Google" id="ProtNLM"/>
    </source>
</evidence>
<dbReference type="OrthoDB" id="3345311at2759"/>
<reference evidence="1" key="1">
    <citation type="submission" date="2021-02" db="EMBL/GenBank/DDBJ databases">
        <authorList>
            <person name="Nieuwenhuis M."/>
            <person name="Van De Peppel L.J.J."/>
        </authorList>
    </citation>
    <scope>NUCLEOTIDE SEQUENCE</scope>
    <source>
        <strain evidence="1">D49</strain>
    </source>
</reference>
<keyword evidence="2" id="KW-1185">Reference proteome</keyword>
<accession>A0A9P7KJU5</accession>
<dbReference type="Proteomes" id="UP000717328">
    <property type="component" value="Unassembled WGS sequence"/>
</dbReference>
<name>A0A9P7KJU5_9AGAR</name>
<gene>
    <name evidence="1" type="ORF">H0H81_002645</name>
</gene>
<evidence type="ECO:0000313" key="1">
    <source>
        <dbReference type="EMBL" id="KAG5653023.1"/>
    </source>
</evidence>
<organism evidence="1 2">
    <name type="scientific">Sphagnurus paluster</name>
    <dbReference type="NCBI Taxonomy" id="117069"/>
    <lineage>
        <taxon>Eukaryota</taxon>
        <taxon>Fungi</taxon>
        <taxon>Dikarya</taxon>
        <taxon>Basidiomycota</taxon>
        <taxon>Agaricomycotina</taxon>
        <taxon>Agaricomycetes</taxon>
        <taxon>Agaricomycetidae</taxon>
        <taxon>Agaricales</taxon>
        <taxon>Tricholomatineae</taxon>
        <taxon>Lyophyllaceae</taxon>
        <taxon>Sphagnurus</taxon>
    </lineage>
</organism>
<evidence type="ECO:0000313" key="2">
    <source>
        <dbReference type="Proteomes" id="UP000717328"/>
    </source>
</evidence>
<sequence>MSSQPRTLFDRSLSLSYLGLPDEYNPSPEKDPISFLTKHITQLPPHLLLHFSYITSAKERTVLPVIRNRRLKYVSANPSTLNFESAKAQWPNLWPGAERLGSQEGADEKAWADRDFLRGSKRHVGKLGSLLGGYEEDREAHRLRTLQREWEATERFIPEEDESSGDEMVGPGEEESLEELKASFERLVREQLIYGLLEASHHFDYDTVDWDECLDEEDAREAEDRWFEDDDNDLE</sequence>
<protein>
    <recommendedName>
        <fullName evidence="3">CCD97-like C-terminal domain-containing protein</fullName>
    </recommendedName>
</protein>
<dbReference type="AlphaFoldDB" id="A0A9P7KJU5"/>
<dbReference type="EMBL" id="JABCKI010000080">
    <property type="protein sequence ID" value="KAG5653023.1"/>
    <property type="molecule type" value="Genomic_DNA"/>
</dbReference>